<protein>
    <submittedName>
        <fullName evidence="1">Uncharacterized protein</fullName>
    </submittedName>
</protein>
<dbReference type="KEGG" id="elim:B2M23_01415"/>
<gene>
    <name evidence="1" type="ORF">B2M23_01415</name>
</gene>
<evidence type="ECO:0000313" key="1">
    <source>
        <dbReference type="EMBL" id="ARD64287.1"/>
    </source>
</evidence>
<evidence type="ECO:0000313" key="2">
    <source>
        <dbReference type="Proteomes" id="UP000192391"/>
    </source>
</evidence>
<accession>A0AAC9W1R6</accession>
<dbReference type="AlphaFoldDB" id="A0AAC9W1R6"/>
<sequence>MCSIPSKKSFRKKQSISKKEWNLIRNSQIIDTIIENFSFLKPFVDQERKITLDTQEFRNFVNRDLSDILNIARKEWHYVSGEPICFSPDNLGVCQLCHYSQLMEGYYIENNFTNKKLLIGSECLKQFLDSPKTFLDDKNKHNDILERILQLNNNIPQLNDILNNGRLYLESFDTFIPENLEKDYNKLYNDIKNTRSKYIKDKKMSLKTFNSLKNLVCELEKKKKDIQQYVNKNRSNPFIPYGDYYLSLKSDYNLLKQIKRQGRVTRQSLPHIKNIDYIKTLIPIFNTALKTFHAEITDVSSANMGTIILYIVSKRNKNIHFPIKYKEFTSLHTEQVYHNKPLYRNEDEVLEEILKLAYWTNTFVSDIIIEIFSLTHLDFAELYYADTMYQELIIKLDHNKFQKSGYYLIKLEDLLKFSRLVYYPKSFKAHEIIQIIKNGELKTKREADTLINAHSKGISPYAK</sequence>
<organism evidence="1 2">
    <name type="scientific">Eubacterium limosum</name>
    <dbReference type="NCBI Taxonomy" id="1736"/>
    <lineage>
        <taxon>Bacteria</taxon>
        <taxon>Bacillati</taxon>
        <taxon>Bacillota</taxon>
        <taxon>Clostridia</taxon>
        <taxon>Eubacteriales</taxon>
        <taxon>Eubacteriaceae</taxon>
        <taxon>Eubacterium</taxon>
    </lineage>
</organism>
<dbReference type="EMBL" id="CP019962">
    <property type="protein sequence ID" value="ARD64287.1"/>
    <property type="molecule type" value="Genomic_DNA"/>
</dbReference>
<dbReference type="Proteomes" id="UP000192391">
    <property type="component" value="Chromosome"/>
</dbReference>
<dbReference type="RefSeq" id="WP_038350989.1">
    <property type="nucleotide sequence ID" value="NZ_CP019962.1"/>
</dbReference>
<proteinExistence type="predicted"/>
<name>A0AAC9W1R6_EUBLI</name>
<reference evidence="2" key="1">
    <citation type="journal article" date="2017" name="Sci. Rep.">
        <title>Determination of the Genome and Primary Transcriptome of Syngas Fermenting Eubacterium limosum ATCC 8486.</title>
        <authorList>
            <person name="Song Y."/>
            <person name="Shin J."/>
            <person name="Jeong Y."/>
            <person name="Jin S."/>
            <person name="Lee J.K."/>
            <person name="Kim D.R."/>
            <person name="Kim S.C."/>
            <person name="Cho S."/>
            <person name="Cho B.K."/>
        </authorList>
    </citation>
    <scope>NUCLEOTIDE SEQUENCE [LARGE SCALE GENOMIC DNA]</scope>
    <source>
        <strain evidence="2">ATCC 8486</strain>
    </source>
</reference>